<evidence type="ECO:0000313" key="1">
    <source>
        <dbReference type="EMBL" id="CAF0789718.1"/>
    </source>
</evidence>
<evidence type="ECO:0000313" key="3">
    <source>
        <dbReference type="Proteomes" id="UP000663874"/>
    </source>
</evidence>
<dbReference type="Proteomes" id="UP000663889">
    <property type="component" value="Unassembled WGS sequence"/>
</dbReference>
<dbReference type="EMBL" id="CAJNOU010000002">
    <property type="protein sequence ID" value="CAF0789718.1"/>
    <property type="molecule type" value="Genomic_DNA"/>
</dbReference>
<protein>
    <submittedName>
        <fullName evidence="2">Uncharacterized protein</fullName>
    </submittedName>
</protein>
<organism evidence="2 3">
    <name type="scientific">Rotaria sordida</name>
    <dbReference type="NCBI Taxonomy" id="392033"/>
    <lineage>
        <taxon>Eukaryota</taxon>
        <taxon>Metazoa</taxon>
        <taxon>Spiralia</taxon>
        <taxon>Gnathifera</taxon>
        <taxon>Rotifera</taxon>
        <taxon>Eurotatoria</taxon>
        <taxon>Bdelloidea</taxon>
        <taxon>Philodinida</taxon>
        <taxon>Philodinidae</taxon>
        <taxon>Rotaria</taxon>
    </lineage>
</organism>
<reference evidence="2" key="1">
    <citation type="submission" date="2021-02" db="EMBL/GenBank/DDBJ databases">
        <authorList>
            <person name="Nowell W R."/>
        </authorList>
    </citation>
    <scope>NUCLEOTIDE SEQUENCE</scope>
</reference>
<evidence type="ECO:0000313" key="2">
    <source>
        <dbReference type="EMBL" id="CAF3534662.1"/>
    </source>
</evidence>
<name>A0A818J796_9BILA</name>
<sequence length="157" mass="17880">MVFYFIKFSQSSHRDLHRSYSNSPTINNRIHNSLQVPSSSVHSASSTDSIDCFENNPADNIPVLDNNIDPFSSTAKQIKTDYYRSKAQELIGSENFSRIYNYLHEQHKEQSEDPTRTDNIILSGLQALSTNSHACTLINELVLHECLNELNERTETS</sequence>
<gene>
    <name evidence="2" type="ORF">FNK824_LOCUS158</name>
    <name evidence="1" type="ORF">SEV965_LOCUS90</name>
</gene>
<accession>A0A818J796</accession>
<dbReference type="EMBL" id="CAJOBE010000005">
    <property type="protein sequence ID" value="CAF3534662.1"/>
    <property type="molecule type" value="Genomic_DNA"/>
</dbReference>
<comment type="caution">
    <text evidence="2">The sequence shown here is derived from an EMBL/GenBank/DDBJ whole genome shotgun (WGS) entry which is preliminary data.</text>
</comment>
<dbReference type="AlphaFoldDB" id="A0A818J796"/>
<proteinExistence type="predicted"/>
<dbReference type="Proteomes" id="UP000663874">
    <property type="component" value="Unassembled WGS sequence"/>
</dbReference>